<gene>
    <name evidence="1" type="ORF">Q5P01_018169</name>
</gene>
<protein>
    <submittedName>
        <fullName evidence="1">Uncharacterized protein</fullName>
    </submittedName>
</protein>
<accession>A0AA88M657</accession>
<comment type="caution">
    <text evidence="1">The sequence shown here is derived from an EMBL/GenBank/DDBJ whole genome shotgun (WGS) entry which is preliminary data.</text>
</comment>
<dbReference type="Proteomes" id="UP001187415">
    <property type="component" value="Unassembled WGS sequence"/>
</dbReference>
<keyword evidence="2" id="KW-1185">Reference proteome</keyword>
<proteinExistence type="predicted"/>
<dbReference type="EMBL" id="JAUPFM010000014">
    <property type="protein sequence ID" value="KAK2830238.1"/>
    <property type="molecule type" value="Genomic_DNA"/>
</dbReference>
<evidence type="ECO:0000313" key="1">
    <source>
        <dbReference type="EMBL" id="KAK2830238.1"/>
    </source>
</evidence>
<evidence type="ECO:0000313" key="2">
    <source>
        <dbReference type="Proteomes" id="UP001187415"/>
    </source>
</evidence>
<sequence length="69" mass="7698">MGHLDGISTAWQIGSDTGYSCRSLAFLPRRANPTESQAISEKYTSTKKNDEYFMSPQDFIDLLLGVSHI</sequence>
<reference evidence="1" key="1">
    <citation type="submission" date="2023-07" db="EMBL/GenBank/DDBJ databases">
        <title>Chromosome-level Genome Assembly of Striped Snakehead (Channa striata).</title>
        <authorList>
            <person name="Liu H."/>
        </authorList>
    </citation>
    <scope>NUCLEOTIDE SEQUENCE</scope>
    <source>
        <strain evidence="1">Gz</strain>
        <tissue evidence="1">Muscle</tissue>
    </source>
</reference>
<dbReference type="AlphaFoldDB" id="A0AA88M657"/>
<organism evidence="1 2">
    <name type="scientific">Channa striata</name>
    <name type="common">Snakehead murrel</name>
    <name type="synonym">Ophicephalus striatus</name>
    <dbReference type="NCBI Taxonomy" id="64152"/>
    <lineage>
        <taxon>Eukaryota</taxon>
        <taxon>Metazoa</taxon>
        <taxon>Chordata</taxon>
        <taxon>Craniata</taxon>
        <taxon>Vertebrata</taxon>
        <taxon>Euteleostomi</taxon>
        <taxon>Actinopterygii</taxon>
        <taxon>Neopterygii</taxon>
        <taxon>Teleostei</taxon>
        <taxon>Neoteleostei</taxon>
        <taxon>Acanthomorphata</taxon>
        <taxon>Anabantaria</taxon>
        <taxon>Anabantiformes</taxon>
        <taxon>Channoidei</taxon>
        <taxon>Channidae</taxon>
        <taxon>Channa</taxon>
    </lineage>
</organism>
<name>A0AA88M657_CHASR</name>